<protein>
    <submittedName>
        <fullName evidence="3">Phage tail sheath family protein</fullName>
    </submittedName>
</protein>
<evidence type="ECO:0000259" key="2">
    <source>
        <dbReference type="Pfam" id="PF17482"/>
    </source>
</evidence>
<evidence type="ECO:0000313" key="4">
    <source>
        <dbReference type="Proteomes" id="UP000611723"/>
    </source>
</evidence>
<dbReference type="Gene3D" id="3.40.50.11780">
    <property type="match status" value="1"/>
</dbReference>
<dbReference type="Pfam" id="PF17482">
    <property type="entry name" value="Phage_sheath_1C"/>
    <property type="match status" value="1"/>
</dbReference>
<dbReference type="InterPro" id="IPR020287">
    <property type="entry name" value="Tail_sheath_C"/>
</dbReference>
<dbReference type="RefSeq" id="WP_201430815.1">
    <property type="nucleotide sequence ID" value="NZ_JAEQBW010000003.1"/>
</dbReference>
<reference evidence="3" key="1">
    <citation type="submission" date="2021-01" db="EMBL/GenBank/DDBJ databases">
        <title>Marivirga aurantiaca sp. nov., isolated from intertidal surface sediments.</title>
        <authorList>
            <person name="Zhang M."/>
        </authorList>
    </citation>
    <scope>NUCLEOTIDE SEQUENCE</scope>
    <source>
        <strain evidence="3">S37H4</strain>
    </source>
</reference>
<dbReference type="Proteomes" id="UP000611723">
    <property type="component" value="Unassembled WGS sequence"/>
</dbReference>
<accession>A0A935C8S2</accession>
<dbReference type="PANTHER" id="PTHR35861">
    <property type="match status" value="1"/>
</dbReference>
<sequence length="497" mass="53954">MAQVLATPGVYIEEKSAFPSSVVAVATAVPAFVGYTEKALRGNKSIINVPTRITSLGEYHQYFGGAPKVTFEVAEDEKEQFSLTVNSATKYNLYNNLRLFFANGGSTCYIVSVGNYTGGVKAGELNDEENEGGIKTLLKEPEPTMLVIPDAVLLEKADCYSLQQAMLQHCGLDMRSRVAILDVYDGDKPRTMAEDDVINQFREGVGNNFLQWGAAYYPWLNTTIVSADDVNFTNVSNADGLAGLLTKEVDEMLKNEEIKEKRAELIKAEIALLSNADADVVTLHQTLSAVSPLYKAIMGDIRNSLNVLPPSVGMAGVISMVDNSVGVFQSPANVSVGSVVKPSVNITNTIQEDLNLPLNGKAVNAIRSFPGKGVLVWGARTLDGNSMDWRYLSVRRTVIMIEQSLKAATEAYVFKPNVVNTWVTVKGMMTNFLTDQWKKGALAGSSPEDAFSVDVGLGVTMTPTDILDGIMHISVKLAVVRPAEFIVITIQQQMQKS</sequence>
<comment type="caution">
    <text evidence="3">The sequence shown here is derived from an EMBL/GenBank/DDBJ whole genome shotgun (WGS) entry which is preliminary data.</text>
</comment>
<dbReference type="AlphaFoldDB" id="A0A935C8S2"/>
<proteinExistence type="inferred from homology"/>
<feature type="domain" description="Tail sheath protein C-terminal" evidence="2">
    <location>
        <begin position="388"/>
        <end position="492"/>
    </location>
</feature>
<comment type="similarity">
    <text evidence="1">Belongs to the myoviridae tail sheath protein family.</text>
</comment>
<dbReference type="EMBL" id="JAEQBW010000003">
    <property type="protein sequence ID" value="MBK6265137.1"/>
    <property type="molecule type" value="Genomic_DNA"/>
</dbReference>
<keyword evidence="4" id="KW-1185">Reference proteome</keyword>
<organism evidence="3 4">
    <name type="scientific">Marivirga aurantiaca</name>
    <dbReference type="NCBI Taxonomy" id="2802615"/>
    <lineage>
        <taxon>Bacteria</taxon>
        <taxon>Pseudomonadati</taxon>
        <taxon>Bacteroidota</taxon>
        <taxon>Cytophagia</taxon>
        <taxon>Cytophagales</taxon>
        <taxon>Marivirgaceae</taxon>
        <taxon>Marivirga</taxon>
    </lineage>
</organism>
<gene>
    <name evidence="3" type="ORF">JKA74_08815</name>
</gene>
<name>A0A935C8S2_9BACT</name>
<evidence type="ECO:0000256" key="1">
    <source>
        <dbReference type="ARBA" id="ARBA00008005"/>
    </source>
</evidence>
<evidence type="ECO:0000313" key="3">
    <source>
        <dbReference type="EMBL" id="MBK6265137.1"/>
    </source>
</evidence>
<dbReference type="InterPro" id="IPR052042">
    <property type="entry name" value="Tail_sheath_structural"/>
</dbReference>
<dbReference type="PANTHER" id="PTHR35861:SF1">
    <property type="entry name" value="PHAGE TAIL SHEATH PROTEIN"/>
    <property type="match status" value="1"/>
</dbReference>